<keyword evidence="3" id="KW-1185">Reference proteome</keyword>
<sequence>MEEAEKIVVIREFDDAIGANICKTKLDAYGIPCFLTEENLANLYPGTHLLAIKVRLHIFHKDIEQADHVLREAAMQKDDGSFMSCPGCHSSRLERDFPKRFYDKALSALGVLFFGVFIPQKKVYRCLDCEQEFD</sequence>
<dbReference type="InterPro" id="IPR011322">
    <property type="entry name" value="N-reg_PII-like_a/b"/>
</dbReference>
<proteinExistence type="predicted"/>
<organism evidence="2 3">
    <name type="scientific">Pseudochryseolinea flava</name>
    <dbReference type="NCBI Taxonomy" id="2059302"/>
    <lineage>
        <taxon>Bacteria</taxon>
        <taxon>Pseudomonadati</taxon>
        <taxon>Bacteroidota</taxon>
        <taxon>Cytophagia</taxon>
        <taxon>Cytophagales</taxon>
        <taxon>Fulvivirgaceae</taxon>
        <taxon>Pseudochryseolinea</taxon>
    </lineage>
</organism>
<evidence type="ECO:0000313" key="2">
    <source>
        <dbReference type="EMBL" id="RAV99844.1"/>
    </source>
</evidence>
<dbReference type="InterPro" id="IPR018551">
    <property type="entry name" value="DUF2007"/>
</dbReference>
<dbReference type="RefSeq" id="WP_112748191.1">
    <property type="nucleotide sequence ID" value="NZ_QMFY01000009.1"/>
</dbReference>
<dbReference type="EMBL" id="QMFY01000009">
    <property type="protein sequence ID" value="RAV99844.1"/>
    <property type="molecule type" value="Genomic_DNA"/>
</dbReference>
<dbReference type="SUPFAM" id="SSF54913">
    <property type="entry name" value="GlnB-like"/>
    <property type="match status" value="1"/>
</dbReference>
<dbReference type="Gene3D" id="3.30.70.790">
    <property type="entry name" value="UreE, C-terminal domain"/>
    <property type="match status" value="1"/>
</dbReference>
<reference evidence="2 3" key="1">
    <citation type="submission" date="2018-06" db="EMBL/GenBank/DDBJ databases">
        <title>Chryseolinea flavus sp. nov., a member of the phylum Bacteroidetes isolated from soil.</title>
        <authorList>
            <person name="Li Y."/>
            <person name="Wang J."/>
        </authorList>
    </citation>
    <scope>NUCLEOTIDE SEQUENCE [LARGE SCALE GENOMIC DNA]</scope>
    <source>
        <strain evidence="2 3">SDU1-6</strain>
    </source>
</reference>
<accession>A0A364XZN6</accession>
<evidence type="ECO:0000313" key="3">
    <source>
        <dbReference type="Proteomes" id="UP000251889"/>
    </source>
</evidence>
<dbReference type="OrthoDB" id="8480302at2"/>
<name>A0A364XZN6_9BACT</name>
<feature type="domain" description="DUF2007" evidence="1">
    <location>
        <begin position="10"/>
        <end position="73"/>
    </location>
</feature>
<comment type="caution">
    <text evidence="2">The sequence shown here is derived from an EMBL/GenBank/DDBJ whole genome shotgun (WGS) entry which is preliminary data.</text>
</comment>
<evidence type="ECO:0000259" key="1">
    <source>
        <dbReference type="Pfam" id="PF09413"/>
    </source>
</evidence>
<dbReference type="Proteomes" id="UP000251889">
    <property type="component" value="Unassembled WGS sequence"/>
</dbReference>
<dbReference type="AlphaFoldDB" id="A0A364XZN6"/>
<dbReference type="Pfam" id="PF09413">
    <property type="entry name" value="DUF2007"/>
    <property type="match status" value="1"/>
</dbReference>
<gene>
    <name evidence="2" type="ORF">DQQ10_17540</name>
</gene>
<protein>
    <recommendedName>
        <fullName evidence="1">DUF2007 domain-containing protein</fullName>
    </recommendedName>
</protein>